<reference evidence="1" key="1">
    <citation type="journal article" date="2020" name="Nature">
        <title>Giant virus diversity and host interactions through global metagenomics.</title>
        <authorList>
            <person name="Schulz F."/>
            <person name="Roux S."/>
            <person name="Paez-Espino D."/>
            <person name="Jungbluth S."/>
            <person name="Walsh D.A."/>
            <person name="Denef V.J."/>
            <person name="McMahon K.D."/>
            <person name="Konstantinidis K.T."/>
            <person name="Eloe-Fadrosh E.A."/>
            <person name="Kyrpides N.C."/>
            <person name="Woyke T."/>
        </authorList>
    </citation>
    <scope>NUCLEOTIDE SEQUENCE</scope>
    <source>
        <strain evidence="1">GVMAG-S-ERX555961-36</strain>
    </source>
</reference>
<accession>A0A6C0AVA7</accession>
<proteinExistence type="predicted"/>
<dbReference type="EMBL" id="MN738762">
    <property type="protein sequence ID" value="QHS83692.1"/>
    <property type="molecule type" value="Genomic_DNA"/>
</dbReference>
<dbReference type="AlphaFoldDB" id="A0A6C0AVA7"/>
<evidence type="ECO:0000313" key="1">
    <source>
        <dbReference type="EMBL" id="QHS83692.1"/>
    </source>
</evidence>
<organism evidence="1">
    <name type="scientific">viral metagenome</name>
    <dbReference type="NCBI Taxonomy" id="1070528"/>
    <lineage>
        <taxon>unclassified sequences</taxon>
        <taxon>metagenomes</taxon>
        <taxon>organismal metagenomes</taxon>
    </lineage>
</organism>
<name>A0A6C0AVA7_9ZZZZ</name>
<sequence length="158" mass="18395">MTQADKDTLFNQLKKDISETPPKLDNISQLLKQFVDGLCKFCPSKTELNNEIRNRFPVHINPEHTLLVMEKLIFTIEQFQAPCDDKITKKMLSNVSNNFNNESIIVFLSDFYDHTEKVYKDVWEARQRLINGENIVPQEHRKQVIGKNGIPFNMKTGL</sequence>
<protein>
    <submittedName>
        <fullName evidence="1">Uncharacterized protein</fullName>
    </submittedName>
</protein>